<dbReference type="AlphaFoldDB" id="A0A067SRB0"/>
<dbReference type="EMBL" id="KL142403">
    <property type="protein sequence ID" value="KDR69338.1"/>
    <property type="molecule type" value="Genomic_DNA"/>
</dbReference>
<organism evidence="1 2">
    <name type="scientific">Galerina marginata (strain CBS 339.88)</name>
    <dbReference type="NCBI Taxonomy" id="685588"/>
    <lineage>
        <taxon>Eukaryota</taxon>
        <taxon>Fungi</taxon>
        <taxon>Dikarya</taxon>
        <taxon>Basidiomycota</taxon>
        <taxon>Agaricomycotina</taxon>
        <taxon>Agaricomycetes</taxon>
        <taxon>Agaricomycetidae</taxon>
        <taxon>Agaricales</taxon>
        <taxon>Agaricineae</taxon>
        <taxon>Strophariaceae</taxon>
        <taxon>Galerina</taxon>
    </lineage>
</organism>
<reference evidence="2" key="1">
    <citation type="journal article" date="2014" name="Proc. Natl. Acad. Sci. U.S.A.">
        <title>Extensive sampling of basidiomycete genomes demonstrates inadequacy of the white-rot/brown-rot paradigm for wood decay fungi.</title>
        <authorList>
            <person name="Riley R."/>
            <person name="Salamov A.A."/>
            <person name="Brown D.W."/>
            <person name="Nagy L.G."/>
            <person name="Floudas D."/>
            <person name="Held B.W."/>
            <person name="Levasseur A."/>
            <person name="Lombard V."/>
            <person name="Morin E."/>
            <person name="Otillar R."/>
            <person name="Lindquist E.A."/>
            <person name="Sun H."/>
            <person name="LaButti K.M."/>
            <person name="Schmutz J."/>
            <person name="Jabbour D."/>
            <person name="Luo H."/>
            <person name="Baker S.E."/>
            <person name="Pisabarro A.G."/>
            <person name="Walton J.D."/>
            <person name="Blanchette R.A."/>
            <person name="Henrissat B."/>
            <person name="Martin F."/>
            <person name="Cullen D."/>
            <person name="Hibbett D.S."/>
            <person name="Grigoriev I.V."/>
        </authorList>
    </citation>
    <scope>NUCLEOTIDE SEQUENCE [LARGE SCALE GENOMIC DNA]</scope>
    <source>
        <strain evidence="2">CBS 339.88</strain>
    </source>
</reference>
<sequence>MRYAAENLPYLCQMGSFTPALRESLFSFRVFHDTNMWGSTHIISYMNTLRNKENAQDLYSHLLSDFDEYLFSYLKKFVELYPNENRILQRVTLGLRSLGPFNDLKKDHWVDGVFGYYLFSGSRKANETDTLVDFFDDPTRSKEFTRTGETYAAAALAGFNGILFESLPGPTYGYTIPEPIWEDADNNDPELLSIQFFVTSCCYLHQLLDRSSHSPELIAFIQSGKFKRTYGGVVFQPQQLSWSYRLEEDLILKVLQASEAYLKVSRVSPAHLR</sequence>
<evidence type="ECO:0000313" key="2">
    <source>
        <dbReference type="Proteomes" id="UP000027222"/>
    </source>
</evidence>
<gene>
    <name evidence="1" type="ORF">GALMADRAFT_929879</name>
</gene>
<proteinExistence type="predicted"/>
<accession>A0A067SRB0</accession>
<dbReference type="Proteomes" id="UP000027222">
    <property type="component" value="Unassembled WGS sequence"/>
</dbReference>
<name>A0A067SRB0_GALM3</name>
<evidence type="ECO:0000313" key="1">
    <source>
        <dbReference type="EMBL" id="KDR69338.1"/>
    </source>
</evidence>
<keyword evidence="2" id="KW-1185">Reference proteome</keyword>
<dbReference type="HOGENOM" id="CLU_1019590_0_0_1"/>
<protein>
    <submittedName>
        <fullName evidence="1">Uncharacterized protein</fullName>
    </submittedName>
</protein>